<gene>
    <name evidence="1" type="ORF">BpHYR1_044218</name>
</gene>
<comment type="caution">
    <text evidence="1">The sequence shown here is derived from an EMBL/GenBank/DDBJ whole genome shotgun (WGS) entry which is preliminary data.</text>
</comment>
<reference evidence="1 2" key="1">
    <citation type="journal article" date="2018" name="Sci. Rep.">
        <title>Genomic signatures of local adaptation to the degree of environmental predictability in rotifers.</title>
        <authorList>
            <person name="Franch-Gras L."/>
            <person name="Hahn C."/>
            <person name="Garcia-Roger E.M."/>
            <person name="Carmona M.J."/>
            <person name="Serra M."/>
            <person name="Gomez A."/>
        </authorList>
    </citation>
    <scope>NUCLEOTIDE SEQUENCE [LARGE SCALE GENOMIC DNA]</scope>
    <source>
        <strain evidence="1">HYR1</strain>
    </source>
</reference>
<accession>A0A3M7RT94</accession>
<dbReference type="Proteomes" id="UP000276133">
    <property type="component" value="Unassembled WGS sequence"/>
</dbReference>
<evidence type="ECO:0000313" key="1">
    <source>
        <dbReference type="EMBL" id="RNA26527.1"/>
    </source>
</evidence>
<keyword evidence="2" id="KW-1185">Reference proteome</keyword>
<organism evidence="1 2">
    <name type="scientific">Brachionus plicatilis</name>
    <name type="common">Marine rotifer</name>
    <name type="synonym">Brachionus muelleri</name>
    <dbReference type="NCBI Taxonomy" id="10195"/>
    <lineage>
        <taxon>Eukaryota</taxon>
        <taxon>Metazoa</taxon>
        <taxon>Spiralia</taxon>
        <taxon>Gnathifera</taxon>
        <taxon>Rotifera</taxon>
        <taxon>Eurotatoria</taxon>
        <taxon>Monogononta</taxon>
        <taxon>Pseudotrocha</taxon>
        <taxon>Ploima</taxon>
        <taxon>Brachionidae</taxon>
        <taxon>Brachionus</taxon>
    </lineage>
</organism>
<evidence type="ECO:0000313" key="2">
    <source>
        <dbReference type="Proteomes" id="UP000276133"/>
    </source>
</evidence>
<sequence>MLNVVKDPPEIFDYKLISGNLIKKFLEFRLVNISLVEIEHNTFAVKLNDVLVSMIYGPASTGLCSAMIMHCSAQGHI</sequence>
<protein>
    <submittedName>
        <fullName evidence="1">Uncharacterized protein</fullName>
    </submittedName>
</protein>
<dbReference type="AlphaFoldDB" id="A0A3M7RT94"/>
<dbReference type="EMBL" id="REGN01002723">
    <property type="protein sequence ID" value="RNA26527.1"/>
    <property type="molecule type" value="Genomic_DNA"/>
</dbReference>
<name>A0A3M7RT94_BRAPC</name>
<proteinExistence type="predicted"/>